<name>A0A1E3B833_ASPCR</name>
<evidence type="ECO:0000256" key="3">
    <source>
        <dbReference type="ARBA" id="ARBA00023002"/>
    </source>
</evidence>
<dbReference type="VEuPathDB" id="FungiDB:SI65_08083"/>
<dbReference type="FunFam" id="3.20.20.100:FF:000024">
    <property type="entry name" value="Aryl-alcohol dehydrogenase"/>
    <property type="match status" value="1"/>
</dbReference>
<comment type="pathway">
    <text evidence="1">Secondary metabolite biosynthesis; terpenoid biosynthesis.</text>
</comment>
<dbReference type="Gene3D" id="3.20.20.100">
    <property type="entry name" value="NADP-dependent oxidoreductase domain"/>
    <property type="match status" value="1"/>
</dbReference>
<keyword evidence="2" id="KW-0521">NADP</keyword>
<comment type="caution">
    <text evidence="7">The sequence shown here is derived from an EMBL/GenBank/DDBJ whole genome shotgun (WGS) entry which is preliminary data.</text>
</comment>
<keyword evidence="3" id="KW-0560">Oxidoreductase</keyword>
<gene>
    <name evidence="7" type="ORF">SI65_08083</name>
</gene>
<protein>
    <recommendedName>
        <fullName evidence="5">Aldo-keto reductase ausK</fullName>
    </recommendedName>
</protein>
<dbReference type="AlphaFoldDB" id="A0A1E3B833"/>
<evidence type="ECO:0000313" key="8">
    <source>
        <dbReference type="Proteomes" id="UP000094569"/>
    </source>
</evidence>
<evidence type="ECO:0000313" key="7">
    <source>
        <dbReference type="EMBL" id="ODM16576.1"/>
    </source>
</evidence>
<organism evidence="7 8">
    <name type="scientific">Aspergillus cristatus</name>
    <name type="common">Chinese Fuzhuan brick tea-fermentation fungus</name>
    <name type="synonym">Eurotium cristatum</name>
    <dbReference type="NCBI Taxonomy" id="573508"/>
    <lineage>
        <taxon>Eukaryota</taxon>
        <taxon>Fungi</taxon>
        <taxon>Dikarya</taxon>
        <taxon>Ascomycota</taxon>
        <taxon>Pezizomycotina</taxon>
        <taxon>Eurotiomycetes</taxon>
        <taxon>Eurotiomycetidae</taxon>
        <taxon>Eurotiales</taxon>
        <taxon>Aspergillaceae</taxon>
        <taxon>Aspergillus</taxon>
        <taxon>Aspergillus subgen. Aspergillus</taxon>
    </lineage>
</organism>
<keyword evidence="8" id="KW-1185">Reference proteome</keyword>
<dbReference type="CDD" id="cd19147">
    <property type="entry name" value="AKR_AKR9A3_9B1-4"/>
    <property type="match status" value="1"/>
</dbReference>
<dbReference type="SUPFAM" id="SSF51430">
    <property type="entry name" value="NAD(P)-linked oxidoreductase"/>
    <property type="match status" value="1"/>
</dbReference>
<dbReference type="EMBL" id="JXNT01000011">
    <property type="protein sequence ID" value="ODM16576.1"/>
    <property type="molecule type" value="Genomic_DNA"/>
</dbReference>
<dbReference type="GO" id="GO:0016491">
    <property type="term" value="F:oxidoreductase activity"/>
    <property type="evidence" value="ECO:0007669"/>
    <property type="project" value="UniProtKB-KW"/>
</dbReference>
<evidence type="ECO:0000256" key="4">
    <source>
        <dbReference type="ARBA" id="ARBA00038157"/>
    </source>
</evidence>
<dbReference type="OrthoDB" id="48988at2759"/>
<dbReference type="STRING" id="573508.A0A1E3B833"/>
<dbReference type="InterPro" id="IPR050523">
    <property type="entry name" value="AKR_Detox_Biosynth"/>
</dbReference>
<comment type="similarity">
    <text evidence="4">Belongs to the aldo/keto reductase family. Aldo/keto reductase 2 subfamily.</text>
</comment>
<evidence type="ECO:0000259" key="6">
    <source>
        <dbReference type="Pfam" id="PF00248"/>
    </source>
</evidence>
<evidence type="ECO:0000256" key="1">
    <source>
        <dbReference type="ARBA" id="ARBA00004721"/>
    </source>
</evidence>
<accession>A0A1E3B833</accession>
<dbReference type="InterPro" id="IPR023210">
    <property type="entry name" value="NADP_OxRdtase_dom"/>
</dbReference>
<dbReference type="InterPro" id="IPR036812">
    <property type="entry name" value="NAD(P)_OxRdtase_dom_sf"/>
</dbReference>
<dbReference type="Pfam" id="PF00248">
    <property type="entry name" value="Aldo_ket_red"/>
    <property type="match status" value="1"/>
</dbReference>
<evidence type="ECO:0000256" key="5">
    <source>
        <dbReference type="ARBA" id="ARBA00073126"/>
    </source>
</evidence>
<proteinExistence type="inferred from homology"/>
<dbReference type="PANTHER" id="PTHR43364">
    <property type="entry name" value="NADH-SPECIFIC METHYLGLYOXAL REDUCTASE-RELATED"/>
    <property type="match status" value="1"/>
</dbReference>
<feature type="domain" description="NADP-dependent oxidoreductase" evidence="6">
    <location>
        <begin position="31"/>
        <end position="340"/>
    </location>
</feature>
<sequence>MASLFAPAPEPPTELGRYRILSSTAGIRVSPLQLGAMSIGSAWNNFMGSMDKEASFKLLDAYYEAGGNFIDTANNYQNEESETWIGEWMASRKNRDQLVLATKFTTDYKSYDLGKGHAPNHCGNHRRSLHMSVRDSLKKLGTDWIDVLYLHWWDHTTSIEEIMDSLHILVEQGKVLYLGISDSPAWVVSAANTYARAHGKTPFSIYQGRWNVLLRDFEREIIPMARHFGMALAPWDVLGSGKFQTKKAIEERKKKGEGLRTMLGTGEQTEEEVRMSEALAKVAEEHGIESVTAIALAYVMAKTPNVFPLVGGRKIEHLHDNIQALKIKLTPQQVEYLESVRPLDPGFPNTLLGPDPKVTGQASFMLAANSQLAFVRAPRPIGLE</sequence>
<dbReference type="Proteomes" id="UP000094569">
    <property type="component" value="Unassembled WGS sequence"/>
</dbReference>
<reference evidence="7 8" key="1">
    <citation type="journal article" date="2016" name="BMC Genomics">
        <title>Comparative genomic and transcriptomic analyses of the Fuzhuan brick tea-fermentation fungus Aspergillus cristatus.</title>
        <authorList>
            <person name="Ge Y."/>
            <person name="Wang Y."/>
            <person name="Liu Y."/>
            <person name="Tan Y."/>
            <person name="Ren X."/>
            <person name="Zhang X."/>
            <person name="Hyde K.D."/>
            <person name="Liu Y."/>
            <person name="Liu Z."/>
        </authorList>
    </citation>
    <scope>NUCLEOTIDE SEQUENCE [LARGE SCALE GENOMIC DNA]</scope>
    <source>
        <strain evidence="7 8">GZAAS20.1005</strain>
    </source>
</reference>
<dbReference type="PANTHER" id="PTHR43364:SF2">
    <property type="entry name" value="ARYL-ALCOHOL DEHYDROGENASE AAD10-RELATED"/>
    <property type="match status" value="1"/>
</dbReference>
<evidence type="ECO:0000256" key="2">
    <source>
        <dbReference type="ARBA" id="ARBA00022857"/>
    </source>
</evidence>